<dbReference type="EnsemblMetazoa" id="tetur26g00820.1">
    <property type="protein sequence ID" value="tetur26g00820.1"/>
    <property type="gene ID" value="tetur26g00820"/>
</dbReference>
<dbReference type="Proteomes" id="UP000015104">
    <property type="component" value="Unassembled WGS sequence"/>
</dbReference>
<proteinExistence type="predicted"/>
<evidence type="ECO:0000313" key="1">
    <source>
        <dbReference type="EnsemblMetazoa" id="tetur26g00820.1"/>
    </source>
</evidence>
<reference evidence="1" key="2">
    <citation type="submission" date="2015-06" db="UniProtKB">
        <authorList>
            <consortium name="EnsemblMetazoa"/>
        </authorList>
    </citation>
    <scope>IDENTIFICATION</scope>
</reference>
<reference evidence="2" key="1">
    <citation type="submission" date="2011-08" db="EMBL/GenBank/DDBJ databases">
        <authorList>
            <person name="Rombauts S."/>
        </authorList>
    </citation>
    <scope>NUCLEOTIDE SEQUENCE</scope>
    <source>
        <strain evidence="2">London</strain>
    </source>
</reference>
<sequence length="298" mass="35217">MADERNDNRYLRGLSRSVDELNANTLILKLTEQVACGRSEPKVCEKLIYPLMNYNLEELNSTIIRVQVSDAHQDIILDWSKDWYDIKRDTFRQLAEFTGISLKSAYDISFWKPPVTNDVYPENPFAFRADGRAWFRITNSYPSPEDIPRSGLRCTKQDFKDKFFRDGDCFALNTKMKMEVTLDELYVSYRLVHLDLIDKTECNRLFCHHMSNKAFLDKQAKITNPNIESYLRAQYRPVPRIEYGDINFNYDFHNAKDIREREIHADLNIGQYFYSYCTAFLNATTNQRTPRIYWPNRG</sequence>
<organism evidence="1 2">
    <name type="scientific">Tetranychus urticae</name>
    <name type="common">Two-spotted spider mite</name>
    <dbReference type="NCBI Taxonomy" id="32264"/>
    <lineage>
        <taxon>Eukaryota</taxon>
        <taxon>Metazoa</taxon>
        <taxon>Ecdysozoa</taxon>
        <taxon>Arthropoda</taxon>
        <taxon>Chelicerata</taxon>
        <taxon>Arachnida</taxon>
        <taxon>Acari</taxon>
        <taxon>Acariformes</taxon>
        <taxon>Trombidiformes</taxon>
        <taxon>Prostigmata</taxon>
        <taxon>Eleutherengona</taxon>
        <taxon>Raphignathae</taxon>
        <taxon>Tetranychoidea</taxon>
        <taxon>Tetranychidae</taxon>
        <taxon>Tetranychus</taxon>
    </lineage>
</organism>
<dbReference type="EMBL" id="CAEY01000696">
    <property type="status" value="NOT_ANNOTATED_CDS"/>
    <property type="molecule type" value="Genomic_DNA"/>
</dbReference>
<evidence type="ECO:0000313" key="2">
    <source>
        <dbReference type="Proteomes" id="UP000015104"/>
    </source>
</evidence>
<accession>T1KXN7</accession>
<name>T1KXN7_TETUR</name>
<protein>
    <submittedName>
        <fullName evidence="1">Uncharacterized protein</fullName>
    </submittedName>
</protein>
<dbReference type="HOGENOM" id="CLU_071407_0_0_1"/>
<keyword evidence="2" id="KW-1185">Reference proteome</keyword>
<dbReference type="AlphaFoldDB" id="T1KXN7"/>